<evidence type="ECO:0000256" key="7">
    <source>
        <dbReference type="RuleBase" id="RU003693"/>
    </source>
</evidence>
<dbReference type="InterPro" id="IPR015422">
    <property type="entry name" value="PyrdxlP-dep_Trfase_small"/>
</dbReference>
<comment type="pathway">
    <text evidence="2">Lipid metabolism.</text>
</comment>
<evidence type="ECO:0000256" key="1">
    <source>
        <dbReference type="ARBA" id="ARBA00001933"/>
    </source>
</evidence>
<keyword evidence="5" id="KW-0808">Transferase</keyword>
<dbReference type="PANTHER" id="PTHR43643">
    <property type="entry name" value="HISTIDINOL-PHOSPHATE AMINOTRANSFERASE 2"/>
    <property type="match status" value="1"/>
</dbReference>
<dbReference type="CDD" id="cd00609">
    <property type="entry name" value="AAT_like"/>
    <property type="match status" value="1"/>
</dbReference>
<evidence type="ECO:0000313" key="10">
    <source>
        <dbReference type="Proteomes" id="UP001348817"/>
    </source>
</evidence>
<reference evidence="9 10" key="1">
    <citation type="submission" date="2021-12" db="EMBL/GenBank/DDBJ databases">
        <title>Genome sequencing of bacteria with rrn-lacking chromosome and rrn-plasmid.</title>
        <authorList>
            <person name="Anda M."/>
            <person name="Iwasaki W."/>
        </authorList>
    </citation>
    <scope>NUCLEOTIDE SEQUENCE [LARGE SCALE GENOMIC DNA]</scope>
    <source>
        <strain evidence="9 10">DSM 100852</strain>
    </source>
</reference>
<comment type="similarity">
    <text evidence="3">Belongs to the class-II pyridoxal-phosphate-dependent aminotransferase family. Histidinol-phosphate aminotransferase subfamily.</text>
</comment>
<accession>A0AAU9CPV5</accession>
<evidence type="ECO:0000256" key="2">
    <source>
        <dbReference type="ARBA" id="ARBA00005189"/>
    </source>
</evidence>
<dbReference type="RefSeq" id="WP_338392675.1">
    <property type="nucleotide sequence ID" value="NZ_AP025314.1"/>
</dbReference>
<dbReference type="Gene3D" id="3.90.1150.10">
    <property type="entry name" value="Aspartate Aminotransferase, domain 1"/>
    <property type="match status" value="1"/>
</dbReference>
<dbReference type="AlphaFoldDB" id="A0AAU9CPV5"/>
<dbReference type="PANTHER" id="PTHR43643:SF3">
    <property type="entry name" value="HISTIDINOL-PHOSPHATE AMINOTRANSFERASE"/>
    <property type="match status" value="1"/>
</dbReference>
<dbReference type="SUPFAM" id="SSF53383">
    <property type="entry name" value="PLP-dependent transferases"/>
    <property type="match status" value="1"/>
</dbReference>
<evidence type="ECO:0000256" key="4">
    <source>
        <dbReference type="ARBA" id="ARBA00022576"/>
    </source>
</evidence>
<protein>
    <submittedName>
        <fullName evidence="9">Histidinol-phosphate aminotransferase</fullName>
    </submittedName>
</protein>
<gene>
    <name evidence="9" type="primary">hisC_2</name>
    <name evidence="9" type="ORF">FUAX_35930</name>
</gene>
<proteinExistence type="inferred from homology"/>
<dbReference type="GO" id="GO:0008483">
    <property type="term" value="F:transaminase activity"/>
    <property type="evidence" value="ECO:0007669"/>
    <property type="project" value="UniProtKB-KW"/>
</dbReference>
<comment type="cofactor">
    <cofactor evidence="1 7">
        <name>pyridoxal 5'-phosphate</name>
        <dbReference type="ChEBI" id="CHEBI:597326"/>
    </cofactor>
</comment>
<name>A0AAU9CPV5_9BACT</name>
<evidence type="ECO:0000313" key="9">
    <source>
        <dbReference type="EMBL" id="BDD11161.1"/>
    </source>
</evidence>
<dbReference type="Pfam" id="PF00155">
    <property type="entry name" value="Aminotran_1_2"/>
    <property type="match status" value="1"/>
</dbReference>
<dbReference type="Gene3D" id="3.40.640.10">
    <property type="entry name" value="Type I PLP-dependent aspartate aminotransferase-like (Major domain)"/>
    <property type="match status" value="1"/>
</dbReference>
<evidence type="ECO:0000256" key="6">
    <source>
        <dbReference type="ARBA" id="ARBA00022898"/>
    </source>
</evidence>
<sequence>MTLTRRQAMKMGVAGLAGLALSPTNSYGRYFRILEENKKRGMAPEDAVWLVFNVNPLGSSNKAYDVMRRSVRLSHHYGEYHGYELLRNLHEMHGLKFSDMENPDSYFARYAAFNQNPIMLGFGGTEFLQAIARHANDQGGNYVEIQPTYGEITGTINRLPKVRIERRSVHETVGHEASPEEILAKTDRNTRLIHIINPSNPTGRVYSPEALVYLMDNKPPETLLLIDEAYIHYAPSNRVKSMIGEAVSRENVVVLRTMSKAYGLAAKRVGYIVGNPETFKSMALRPMGGYYQNPVAMLMAKEALGDKKFVEKSVNHANSVKARYLDYFAELGLRPRPSATSFMWVHTDRDLSGVVRELEKENIFIKSGHQYGEPNHIRVSIGTNRQVNRFFNIFRDKMKG</sequence>
<keyword evidence="10" id="KW-1185">Reference proteome</keyword>
<dbReference type="InterPro" id="IPR015421">
    <property type="entry name" value="PyrdxlP-dep_Trfase_major"/>
</dbReference>
<dbReference type="InterPro" id="IPR001917">
    <property type="entry name" value="Aminotrans_II_pyridoxalP_BS"/>
</dbReference>
<keyword evidence="4 9" id="KW-0032">Aminotransferase</keyword>
<dbReference type="Proteomes" id="UP001348817">
    <property type="component" value="Chromosome"/>
</dbReference>
<evidence type="ECO:0000256" key="5">
    <source>
        <dbReference type="ARBA" id="ARBA00022679"/>
    </source>
</evidence>
<evidence type="ECO:0000256" key="3">
    <source>
        <dbReference type="ARBA" id="ARBA00007970"/>
    </source>
</evidence>
<evidence type="ECO:0000259" key="8">
    <source>
        <dbReference type="Pfam" id="PF00155"/>
    </source>
</evidence>
<dbReference type="InterPro" id="IPR004839">
    <property type="entry name" value="Aminotransferase_I/II_large"/>
</dbReference>
<dbReference type="PROSITE" id="PS00599">
    <property type="entry name" value="AA_TRANSFER_CLASS_2"/>
    <property type="match status" value="1"/>
</dbReference>
<dbReference type="KEGG" id="fax:FUAX_35930"/>
<organism evidence="9 10">
    <name type="scientific">Fulvitalea axinellae</name>
    <dbReference type="NCBI Taxonomy" id="1182444"/>
    <lineage>
        <taxon>Bacteria</taxon>
        <taxon>Pseudomonadati</taxon>
        <taxon>Bacteroidota</taxon>
        <taxon>Cytophagia</taxon>
        <taxon>Cytophagales</taxon>
        <taxon>Persicobacteraceae</taxon>
        <taxon>Fulvitalea</taxon>
    </lineage>
</organism>
<dbReference type="EMBL" id="AP025314">
    <property type="protein sequence ID" value="BDD11161.1"/>
    <property type="molecule type" value="Genomic_DNA"/>
</dbReference>
<feature type="domain" description="Aminotransferase class I/classII large" evidence="8">
    <location>
        <begin position="74"/>
        <end position="390"/>
    </location>
</feature>
<keyword evidence="6 7" id="KW-0663">Pyridoxal phosphate</keyword>
<dbReference type="InterPro" id="IPR015424">
    <property type="entry name" value="PyrdxlP-dep_Trfase"/>
</dbReference>
<dbReference type="InterPro" id="IPR050106">
    <property type="entry name" value="HistidinolP_aminotransfase"/>
</dbReference>
<dbReference type="GO" id="GO:0030170">
    <property type="term" value="F:pyridoxal phosphate binding"/>
    <property type="evidence" value="ECO:0007669"/>
    <property type="project" value="InterPro"/>
</dbReference>